<sequence>MEKGRNLYLLFCRLKNCLKDTIQGRDFRPFGYQPIVFIGVLDTVRIINMAGIDTFYIICQARQVLIFDFKNRRGFYYLSCLSRRRENGQDARFYGHRDSAFPAARRATAATDARGAAAGAASPAGGRQ</sequence>
<evidence type="ECO:0000313" key="2">
    <source>
        <dbReference type="Proteomes" id="UP000542405"/>
    </source>
</evidence>
<reference evidence="1 2" key="1">
    <citation type="submission" date="2020-04" db="EMBL/GenBank/DDBJ databases">
        <title>Achromobacter ruhlandii genome sequencing and assembly.</title>
        <authorList>
            <person name="Martins R.C.R."/>
            <person name="Perdigao-Neto L.V."/>
            <person name="Levin A.S.S."/>
            <person name="Costa S.F."/>
        </authorList>
    </citation>
    <scope>NUCLEOTIDE SEQUENCE [LARGE SCALE GENOMIC DNA]</scope>
    <source>
        <strain evidence="1 2">9035ralo</strain>
    </source>
</reference>
<comment type="caution">
    <text evidence="1">The sequence shown here is derived from an EMBL/GenBank/DDBJ whole genome shotgun (WGS) entry which is preliminary data.</text>
</comment>
<dbReference type="AlphaFoldDB" id="A0A848NR49"/>
<dbReference type="RefSeq" id="WP_169537740.1">
    <property type="nucleotide sequence ID" value="NZ_JABBZE010000487.1"/>
</dbReference>
<dbReference type="EMBL" id="JABBZE010000487">
    <property type="protein sequence ID" value="NMU92983.1"/>
    <property type="molecule type" value="Genomic_DNA"/>
</dbReference>
<dbReference type="Proteomes" id="UP000542405">
    <property type="component" value="Unassembled WGS sequence"/>
</dbReference>
<accession>A0A848NR49</accession>
<protein>
    <submittedName>
        <fullName evidence="1">Uncharacterized protein</fullName>
    </submittedName>
</protein>
<name>A0A848NR49_9BURK</name>
<organism evidence="1 2">
    <name type="scientific">Achromobacter ruhlandii</name>
    <dbReference type="NCBI Taxonomy" id="72557"/>
    <lineage>
        <taxon>Bacteria</taxon>
        <taxon>Pseudomonadati</taxon>
        <taxon>Pseudomonadota</taxon>
        <taxon>Betaproteobacteria</taxon>
        <taxon>Burkholderiales</taxon>
        <taxon>Alcaligenaceae</taxon>
        <taxon>Achromobacter</taxon>
    </lineage>
</organism>
<proteinExistence type="predicted"/>
<gene>
    <name evidence="1" type="ORF">HGQ98_25930</name>
</gene>
<evidence type="ECO:0000313" key="1">
    <source>
        <dbReference type="EMBL" id="NMU92983.1"/>
    </source>
</evidence>